<dbReference type="GO" id="GO:0008233">
    <property type="term" value="F:peptidase activity"/>
    <property type="evidence" value="ECO:0007669"/>
    <property type="project" value="InterPro"/>
</dbReference>
<organism evidence="2 3">
    <name type="scientific">Leptolyngbya boryana NIES-2135</name>
    <dbReference type="NCBI Taxonomy" id="1973484"/>
    <lineage>
        <taxon>Bacteria</taxon>
        <taxon>Bacillati</taxon>
        <taxon>Cyanobacteriota</taxon>
        <taxon>Cyanophyceae</taxon>
        <taxon>Leptolyngbyales</taxon>
        <taxon>Leptolyngbyaceae</taxon>
        <taxon>Leptolyngbya group</taxon>
        <taxon>Leptolyngbya</taxon>
    </lineage>
</organism>
<evidence type="ECO:0000313" key="3">
    <source>
        <dbReference type="Proteomes" id="UP000217895"/>
    </source>
</evidence>
<evidence type="ECO:0008006" key="4">
    <source>
        <dbReference type="Google" id="ProtNLM"/>
    </source>
</evidence>
<dbReference type="Pfam" id="PF13367">
    <property type="entry name" value="PrsW-protease"/>
    <property type="match status" value="1"/>
</dbReference>
<sequence length="387" mass="44059">MTRMITLIDPVVKDYLLYNSRWRSPVSKAILLGIMVVVSVLACFGLYATNNPFSVWLWVPYAAAGSILGYFLLAFLDRERRVRFFHFLTITSVVFITAPAAAFFNDRSPFPRVTVGFVEEGLKILPVLLLAIYIPNLIRTRKDGIVYGALAGMGFNVIEIGAYIADLIHKSPVLDVMVQQSTRFGLWGLGTHIIWSAFIGMGIGFAAESTQRRWHKWKRFVLFYLLIAVMHSAYDLGLLIVGMMLIASAVAFLRGIPVDLSSTSQMYSPIWEGMRYGAYIYNIVLIIILVVQIRRSFRLENRLQAAELSTEELTVVPEEELKKVMSERLFFKRKYQNFPKALGSKMVLYQNLLAMQKHTATQFGLRIDEVEPVSRLRNAIRSLRTNH</sequence>
<name>A0A1Z4JC36_LEPBY</name>
<evidence type="ECO:0000313" key="2">
    <source>
        <dbReference type="EMBL" id="BAY54253.1"/>
    </source>
</evidence>
<dbReference type="EMBL" id="AP018203">
    <property type="protein sequence ID" value="BAY54253.1"/>
    <property type="molecule type" value="Genomic_DNA"/>
</dbReference>
<dbReference type="PANTHER" id="PTHR36844:SF1">
    <property type="entry name" value="PROTEASE PRSW"/>
    <property type="match status" value="1"/>
</dbReference>
<accession>A0A1Z4JC36</accession>
<feature type="transmembrane region" description="Helical" evidence="1">
    <location>
        <begin position="184"/>
        <end position="208"/>
    </location>
</feature>
<dbReference type="InterPro" id="IPR026898">
    <property type="entry name" value="PrsW"/>
</dbReference>
<keyword evidence="1" id="KW-1133">Transmembrane helix</keyword>
<feature type="transmembrane region" description="Helical" evidence="1">
    <location>
        <begin position="122"/>
        <end position="138"/>
    </location>
</feature>
<feature type="transmembrane region" description="Helical" evidence="1">
    <location>
        <begin position="29"/>
        <end position="49"/>
    </location>
</feature>
<keyword evidence="1" id="KW-0472">Membrane</keyword>
<evidence type="ECO:0000256" key="1">
    <source>
        <dbReference type="SAM" id="Phobius"/>
    </source>
</evidence>
<feature type="transmembrane region" description="Helical" evidence="1">
    <location>
        <begin position="220"/>
        <end position="253"/>
    </location>
</feature>
<dbReference type="AlphaFoldDB" id="A0A1Z4JC36"/>
<feature type="transmembrane region" description="Helical" evidence="1">
    <location>
        <begin position="273"/>
        <end position="293"/>
    </location>
</feature>
<dbReference type="PANTHER" id="PTHR36844">
    <property type="entry name" value="PROTEASE PRSW"/>
    <property type="match status" value="1"/>
</dbReference>
<reference evidence="2 3" key="1">
    <citation type="submission" date="2017-06" db="EMBL/GenBank/DDBJ databases">
        <title>Genome sequencing of cyanobaciteial culture collection at National Institute for Environmental Studies (NIES).</title>
        <authorList>
            <person name="Hirose Y."/>
            <person name="Shimura Y."/>
            <person name="Fujisawa T."/>
            <person name="Nakamura Y."/>
            <person name="Kawachi M."/>
        </authorList>
    </citation>
    <scope>NUCLEOTIDE SEQUENCE [LARGE SCALE GENOMIC DNA]</scope>
    <source>
        <strain evidence="2 3">NIES-2135</strain>
    </source>
</reference>
<feature type="transmembrane region" description="Helical" evidence="1">
    <location>
        <begin position="83"/>
        <end position="102"/>
    </location>
</feature>
<dbReference type="Proteomes" id="UP000217895">
    <property type="component" value="Chromosome"/>
</dbReference>
<protein>
    <recommendedName>
        <fullName evidence="4">PrsW family intramembrane metalloprotease</fullName>
    </recommendedName>
</protein>
<gene>
    <name evidence="2" type="ORF">NIES2135_10690</name>
</gene>
<proteinExistence type="predicted"/>
<keyword evidence="1" id="KW-0812">Transmembrane</keyword>
<feature type="transmembrane region" description="Helical" evidence="1">
    <location>
        <begin position="145"/>
        <end position="164"/>
    </location>
</feature>
<feature type="transmembrane region" description="Helical" evidence="1">
    <location>
        <begin position="55"/>
        <end position="76"/>
    </location>
</feature>
<keyword evidence="3" id="KW-1185">Reference proteome</keyword>